<feature type="region of interest" description="Disordered" evidence="3">
    <location>
        <begin position="329"/>
        <end position="395"/>
    </location>
</feature>
<reference evidence="4" key="1">
    <citation type="submission" date="2022-07" db="EMBL/GenBank/DDBJ databases">
        <title>Draft genome sequence of Zalerion maritima ATCC 34329, a (micro)plastics degrading marine fungus.</title>
        <authorList>
            <person name="Paco A."/>
            <person name="Goncalves M.F.M."/>
            <person name="Rocha-Santos T.A.P."/>
            <person name="Alves A."/>
        </authorList>
    </citation>
    <scope>NUCLEOTIDE SEQUENCE</scope>
    <source>
        <strain evidence="4">ATCC 34329</strain>
    </source>
</reference>
<dbReference type="GO" id="GO:0007131">
    <property type="term" value="P:reciprocal meiotic recombination"/>
    <property type="evidence" value="ECO:0007669"/>
    <property type="project" value="TreeGrafter"/>
</dbReference>
<accession>A0AAD5RYD4</accession>
<feature type="compositionally biased region" description="Basic and acidic residues" evidence="3">
    <location>
        <begin position="484"/>
        <end position="495"/>
    </location>
</feature>
<dbReference type="GO" id="GO:0000723">
    <property type="term" value="P:telomere maintenance"/>
    <property type="evidence" value="ECO:0007669"/>
    <property type="project" value="TreeGrafter"/>
</dbReference>
<feature type="region of interest" description="Disordered" evidence="3">
    <location>
        <begin position="598"/>
        <end position="637"/>
    </location>
</feature>
<evidence type="ECO:0000256" key="1">
    <source>
        <dbReference type="ARBA" id="ARBA00004123"/>
    </source>
</evidence>
<sequence length="657" mass="70720">MDATLLPIPGDTLLSQELKALQNLAQRPALRTGCGEIDDYVLGNGFEPGTVVGVSTEDEEFGLTQLSLQTIAKSLLARQDSARDNVQVSLVTMLPTNSLLPALMIALKAQIAASGHEERDALPLMKAALNRIGISRVFDMEGMLEVLNEIESDASPPQPSEKQPILQAVVVKPDKGDEQAQKVLENAERYPVPQAEQHNKSSPTPEATAPPRPSLPCLRPVSTPAVSSRKVPKAVIEDSEDEEVFSRTPRTPVRLRNPSESSSLSPPPSRSPEPPRGFHISPETNTRAHKPMVESPMPESPATGSLVIGSPLVARPKPVPVEAAERLSHVLRRTKSPKEENSGPLSDPLPAIQSPSNLPEALPMEYPPKKRHYQAEHTTPQSQPSTPPPPSKPLPSIILITHASVLLSSHFTAHSGNRNQAHLAIDDISLRLRLLAQRGVLIMLLNSTSAPYVKNETSLRAESGRSGPPQPPPGAPPEWPGDSGTRKTGKDREDQTLTSIFPSPSPPPCPASVVRAGSRGLGEPTTAVVAKKKPSYGAVFSKLLHLHLLCTKVPRTAGDARLLQTPMGRGGGGARFAWVVEVLLDEVGVTRRIIKPKEGGGKGMAVEGTKRSERGTAAGRTLELEQEQEEKEEESCREQRWAAVDVLGGKIMDPVIY</sequence>
<feature type="compositionally biased region" description="Pro residues" evidence="3">
    <location>
        <begin position="468"/>
        <end position="479"/>
    </location>
</feature>
<dbReference type="GO" id="GO:0008094">
    <property type="term" value="F:ATP-dependent activity, acting on DNA"/>
    <property type="evidence" value="ECO:0007669"/>
    <property type="project" value="TreeGrafter"/>
</dbReference>
<dbReference type="GO" id="GO:0000724">
    <property type="term" value="P:double-strand break repair via homologous recombination"/>
    <property type="evidence" value="ECO:0007669"/>
    <property type="project" value="TreeGrafter"/>
</dbReference>
<dbReference type="Proteomes" id="UP001201980">
    <property type="component" value="Unassembled WGS sequence"/>
</dbReference>
<dbReference type="InterPro" id="IPR051988">
    <property type="entry name" value="HRR_RAD51_Paralog"/>
</dbReference>
<dbReference type="PANTHER" id="PTHR46457">
    <property type="entry name" value="DNA REPAIR PROTEIN RAD51 HOMOLOG 4"/>
    <property type="match status" value="1"/>
</dbReference>
<dbReference type="GO" id="GO:0005657">
    <property type="term" value="C:replication fork"/>
    <property type="evidence" value="ECO:0007669"/>
    <property type="project" value="TreeGrafter"/>
</dbReference>
<feature type="region of interest" description="Disordered" evidence="3">
    <location>
        <begin position="458"/>
        <end position="518"/>
    </location>
</feature>
<keyword evidence="5" id="KW-1185">Reference proteome</keyword>
<keyword evidence="2" id="KW-0539">Nucleus</keyword>
<dbReference type="PANTHER" id="PTHR46457:SF1">
    <property type="entry name" value="DNA REPAIR PROTEIN RAD51 HOMOLOG 4"/>
    <property type="match status" value="1"/>
</dbReference>
<dbReference type="GO" id="GO:0042148">
    <property type="term" value="P:DNA strand invasion"/>
    <property type="evidence" value="ECO:0007669"/>
    <property type="project" value="TreeGrafter"/>
</dbReference>
<dbReference type="AlphaFoldDB" id="A0AAD5RYD4"/>
<evidence type="ECO:0000313" key="5">
    <source>
        <dbReference type="Proteomes" id="UP001201980"/>
    </source>
</evidence>
<feature type="region of interest" description="Disordered" evidence="3">
    <location>
        <begin position="188"/>
        <end position="309"/>
    </location>
</feature>
<dbReference type="GO" id="GO:0003697">
    <property type="term" value="F:single-stranded DNA binding"/>
    <property type="evidence" value="ECO:0007669"/>
    <property type="project" value="TreeGrafter"/>
</dbReference>
<feature type="compositionally biased region" description="Pro residues" evidence="3">
    <location>
        <begin position="265"/>
        <end position="275"/>
    </location>
</feature>
<protein>
    <submittedName>
        <fullName evidence="4">Uncharacterized protein</fullName>
    </submittedName>
</protein>
<feature type="compositionally biased region" description="Low complexity" evidence="3">
    <location>
        <begin position="254"/>
        <end position="264"/>
    </location>
</feature>
<dbReference type="GO" id="GO:0005815">
    <property type="term" value="C:microtubule organizing center"/>
    <property type="evidence" value="ECO:0007669"/>
    <property type="project" value="TreeGrafter"/>
</dbReference>
<name>A0AAD5RYD4_9PEZI</name>
<dbReference type="GO" id="GO:0000400">
    <property type="term" value="F:four-way junction DNA binding"/>
    <property type="evidence" value="ECO:0007669"/>
    <property type="project" value="TreeGrafter"/>
</dbReference>
<comment type="subcellular location">
    <subcellularLocation>
        <location evidence="1">Nucleus</location>
    </subcellularLocation>
</comment>
<dbReference type="InterPro" id="IPR027417">
    <property type="entry name" value="P-loop_NTPase"/>
</dbReference>
<evidence type="ECO:0000256" key="3">
    <source>
        <dbReference type="SAM" id="MobiDB-lite"/>
    </source>
</evidence>
<gene>
    <name evidence="4" type="ORF">MKZ38_003478</name>
</gene>
<evidence type="ECO:0000256" key="2">
    <source>
        <dbReference type="ARBA" id="ARBA00023242"/>
    </source>
</evidence>
<dbReference type="GO" id="GO:0033063">
    <property type="term" value="C:Rad51B-Rad51C-Rad51D-XRCC2 complex"/>
    <property type="evidence" value="ECO:0007669"/>
    <property type="project" value="TreeGrafter"/>
</dbReference>
<dbReference type="Gene3D" id="3.40.50.300">
    <property type="entry name" value="P-loop containing nucleotide triphosphate hydrolases"/>
    <property type="match status" value="1"/>
</dbReference>
<dbReference type="EMBL" id="JAKWBI020000020">
    <property type="protein sequence ID" value="KAJ2905995.1"/>
    <property type="molecule type" value="Genomic_DNA"/>
</dbReference>
<organism evidence="4 5">
    <name type="scientific">Zalerion maritima</name>
    <dbReference type="NCBI Taxonomy" id="339359"/>
    <lineage>
        <taxon>Eukaryota</taxon>
        <taxon>Fungi</taxon>
        <taxon>Dikarya</taxon>
        <taxon>Ascomycota</taxon>
        <taxon>Pezizomycotina</taxon>
        <taxon>Sordariomycetes</taxon>
        <taxon>Lulworthiomycetidae</taxon>
        <taxon>Lulworthiales</taxon>
        <taxon>Lulworthiaceae</taxon>
        <taxon>Zalerion</taxon>
    </lineage>
</organism>
<feature type="compositionally biased region" description="Acidic residues" evidence="3">
    <location>
        <begin position="624"/>
        <end position="633"/>
    </location>
</feature>
<evidence type="ECO:0000313" key="4">
    <source>
        <dbReference type="EMBL" id="KAJ2905995.1"/>
    </source>
</evidence>
<proteinExistence type="predicted"/>
<comment type="caution">
    <text evidence="4">The sequence shown here is derived from an EMBL/GenBank/DDBJ whole genome shotgun (WGS) entry which is preliminary data.</text>
</comment>